<dbReference type="Proteomes" id="UP000664032">
    <property type="component" value="Unassembled WGS sequence"/>
</dbReference>
<organism evidence="1 2">
    <name type="scientific">Psilocybe cubensis</name>
    <name type="common">Psychedelic mushroom</name>
    <name type="synonym">Stropharia cubensis</name>
    <dbReference type="NCBI Taxonomy" id="181762"/>
    <lineage>
        <taxon>Eukaryota</taxon>
        <taxon>Fungi</taxon>
        <taxon>Dikarya</taxon>
        <taxon>Basidiomycota</taxon>
        <taxon>Agaricomycotina</taxon>
        <taxon>Agaricomycetes</taxon>
        <taxon>Agaricomycetidae</taxon>
        <taxon>Agaricales</taxon>
        <taxon>Agaricineae</taxon>
        <taxon>Strophariaceae</taxon>
        <taxon>Psilocybe</taxon>
    </lineage>
</organism>
<keyword evidence="2" id="KW-1185">Reference proteome</keyword>
<reference evidence="1" key="1">
    <citation type="submission" date="2021-10" db="EMBL/GenBank/DDBJ databases">
        <title>Psilocybe cubensis genome.</title>
        <authorList>
            <person name="Mckernan K.J."/>
            <person name="Crawford S."/>
            <person name="Trippe A."/>
            <person name="Kane L.T."/>
            <person name="Mclaughlin S."/>
        </authorList>
    </citation>
    <scope>NUCLEOTIDE SEQUENCE</scope>
    <source>
        <strain evidence="1">MGC-MH-2018</strain>
    </source>
</reference>
<proteinExistence type="predicted"/>
<evidence type="ECO:0000313" key="1">
    <source>
        <dbReference type="EMBL" id="KAH9478995.1"/>
    </source>
</evidence>
<comment type="caution">
    <text evidence="1">The sequence shown here is derived from an EMBL/GenBank/DDBJ whole genome shotgun (WGS) entry which is preliminary data.</text>
</comment>
<evidence type="ECO:0000313" key="2">
    <source>
        <dbReference type="Proteomes" id="UP000664032"/>
    </source>
</evidence>
<name>A0ACB8GU44_PSICU</name>
<gene>
    <name evidence="1" type="ORF">JR316_0009459</name>
</gene>
<dbReference type="EMBL" id="JAFIQS020000008">
    <property type="protein sequence ID" value="KAH9478995.1"/>
    <property type="molecule type" value="Genomic_DNA"/>
</dbReference>
<protein>
    <submittedName>
        <fullName evidence="1">Uncharacterized protein</fullName>
    </submittedName>
</protein>
<sequence length="171" mass="18494">MGSASTFTSLFTTVTATFLIAYRIYPVSRTSGRSRTRYMHIITTIVESSMVYSLCLLLQTLAGTIPAFSDFESIWSEVTEYIGLTLNITSGLAPTVMVLRLALVDTSDTVESSTVAHISGINFEKSNQNGDVLSGIDVTSPKGESSARDEGGEANLPLVTDQIIEQRREGN</sequence>
<accession>A0ACB8GU44</accession>